<reference evidence="12" key="2">
    <citation type="submission" date="2025-04" db="UniProtKB">
        <authorList>
            <consortium name="RefSeq"/>
        </authorList>
    </citation>
    <scope>IDENTIFICATION</scope>
    <source>
        <strain evidence="12">DH4</strain>
        <tissue evidence="12">Whole body</tissue>
    </source>
</reference>
<keyword evidence="11" id="KW-1185">Reference proteome</keyword>
<dbReference type="AlphaFoldDB" id="A0A7M7G9U6"/>
<accession>A0A7M7G9U6</accession>
<keyword evidence="6 9" id="KW-0472">Membrane</keyword>
<dbReference type="GO" id="GO:0007165">
    <property type="term" value="P:signal transduction"/>
    <property type="evidence" value="ECO:0007669"/>
    <property type="project" value="UniProtKB-KW"/>
</dbReference>
<evidence type="ECO:0000256" key="7">
    <source>
        <dbReference type="ARBA" id="ARBA00023170"/>
    </source>
</evidence>
<dbReference type="GeneID" id="100577755"/>
<dbReference type="GO" id="GO:0005549">
    <property type="term" value="F:odorant binding"/>
    <property type="evidence" value="ECO:0007669"/>
    <property type="project" value="InterPro"/>
</dbReference>
<evidence type="ECO:0000256" key="6">
    <source>
        <dbReference type="ARBA" id="ARBA00023136"/>
    </source>
</evidence>
<gene>
    <name evidence="10" type="primary">100577755</name>
    <name evidence="12" type="synonym">LOC100577755</name>
</gene>
<feature type="transmembrane region" description="Helical" evidence="9">
    <location>
        <begin position="265"/>
        <end position="286"/>
    </location>
</feature>
<dbReference type="OrthoDB" id="8185860at2759"/>
<accession>A0A8B6XSN5</accession>
<comment type="similarity">
    <text evidence="9">Belongs to the insect chemoreceptor superfamily. Heteromeric odorant receptor channel (TC 1.A.69) family.</text>
</comment>
<dbReference type="EnsemblMetazoa" id="XM_003249181">
    <property type="protein sequence ID" value="XP_003249229"/>
    <property type="gene ID" value="LOC100577755"/>
</dbReference>
<organism evidence="10">
    <name type="scientific">Apis mellifera</name>
    <name type="common">Honeybee</name>
    <dbReference type="NCBI Taxonomy" id="7460"/>
    <lineage>
        <taxon>Eukaryota</taxon>
        <taxon>Metazoa</taxon>
        <taxon>Ecdysozoa</taxon>
        <taxon>Arthropoda</taxon>
        <taxon>Hexapoda</taxon>
        <taxon>Insecta</taxon>
        <taxon>Pterygota</taxon>
        <taxon>Neoptera</taxon>
        <taxon>Endopterygota</taxon>
        <taxon>Hymenoptera</taxon>
        <taxon>Apocrita</taxon>
        <taxon>Aculeata</taxon>
        <taxon>Apoidea</taxon>
        <taxon>Anthophila</taxon>
        <taxon>Apidae</taxon>
        <taxon>Apis</taxon>
    </lineage>
</organism>
<keyword evidence="2 9" id="KW-0716">Sensory transduction</keyword>
<evidence type="ECO:0000256" key="1">
    <source>
        <dbReference type="ARBA" id="ARBA00004141"/>
    </source>
</evidence>
<keyword evidence="5 9" id="KW-1133">Transmembrane helix</keyword>
<dbReference type="Proteomes" id="UP000005203">
    <property type="component" value="Linkage group LG12"/>
</dbReference>
<evidence type="ECO:0000256" key="9">
    <source>
        <dbReference type="RuleBase" id="RU351113"/>
    </source>
</evidence>
<evidence type="ECO:0000256" key="8">
    <source>
        <dbReference type="ARBA" id="ARBA00023224"/>
    </source>
</evidence>
<feature type="transmembrane region" description="Helical" evidence="9">
    <location>
        <begin position="37"/>
        <end position="55"/>
    </location>
</feature>
<evidence type="ECO:0000313" key="11">
    <source>
        <dbReference type="Proteomes" id="UP000005203"/>
    </source>
</evidence>
<feature type="transmembrane region" description="Helical" evidence="9">
    <location>
        <begin position="298"/>
        <end position="318"/>
    </location>
</feature>
<dbReference type="GO" id="GO:0005886">
    <property type="term" value="C:plasma membrane"/>
    <property type="evidence" value="ECO:0007669"/>
    <property type="project" value="UniProtKB-SubCell"/>
</dbReference>
<feature type="transmembrane region" description="Helical" evidence="9">
    <location>
        <begin position="67"/>
        <end position="90"/>
    </location>
</feature>
<keyword evidence="8 9" id="KW-0807">Transducer</keyword>
<comment type="subcellular location">
    <subcellularLocation>
        <location evidence="9">Cell membrane</location>
        <topology evidence="9">Multi-pass membrane protein</topology>
    </subcellularLocation>
    <subcellularLocation>
        <location evidence="1">Membrane</location>
        <topology evidence="1">Multi-pass membrane protein</topology>
    </subcellularLocation>
</comment>
<sequence length="402" mass="46676">MQGEGYTDVSLKVSQFLLKSAGIWVIGNDAEERQRKFAVFYTLAALIYGIYVNAVDIYHNLDNLAHCVFLTCNMMCILLGLFKCFVISFFRIEFSRIVSYAQKHFWRLDYDYDEKILFGECQKFCRLWIIVVSMISQSSLAFYIITPIYENIGKNKSERILPFKMWVDLPLSVTPYYEIMFVIQLLAVEQIGIAYVCSDFFLCILNLHALYQFRMMQQELSKIWSAIEQQTTSVAAYTRGCHVALKKCIRRHQSLIEFCNKLEQVFTFPILSHVVVFSLLMCFDTYEILLADIPTLKRLIFLCHMVASFIHIIFFTYICHGLMEESGNVGLATYSGWWTTLPMNETGRMLRKDIRIIMMKSMRPCYLSAGGFFPMSLETSTALVSSTMSYFTLMRESSMKTN</sequence>
<keyword evidence="4 9" id="KW-0552">Olfaction</keyword>
<dbReference type="PANTHER" id="PTHR21137">
    <property type="entry name" value="ODORANT RECEPTOR"/>
    <property type="match status" value="1"/>
</dbReference>
<feature type="transmembrane region" description="Helical" evidence="9">
    <location>
        <begin position="193"/>
        <end position="213"/>
    </location>
</feature>
<comment type="caution">
    <text evidence="9">Lacks conserved residue(s) required for the propagation of feature annotation.</text>
</comment>
<reference evidence="10" key="1">
    <citation type="submission" date="2021-01" db="UniProtKB">
        <authorList>
            <consortium name="EnsemblMetazoa"/>
        </authorList>
    </citation>
    <scope>IDENTIFICATION</scope>
    <source>
        <strain evidence="10">DH4</strain>
    </source>
</reference>
<dbReference type="InterPro" id="IPR004117">
    <property type="entry name" value="7tm6_olfct_rcpt"/>
</dbReference>
<dbReference type="GO" id="GO:0004984">
    <property type="term" value="F:olfactory receptor activity"/>
    <property type="evidence" value="ECO:0007669"/>
    <property type="project" value="InterPro"/>
</dbReference>
<keyword evidence="7 9" id="KW-0675">Receptor</keyword>
<feature type="transmembrane region" description="Helical" evidence="9">
    <location>
        <begin position="127"/>
        <end position="145"/>
    </location>
</feature>
<evidence type="ECO:0000256" key="3">
    <source>
        <dbReference type="ARBA" id="ARBA00022692"/>
    </source>
</evidence>
<evidence type="ECO:0000313" key="10">
    <source>
        <dbReference type="EnsemblMetazoa" id="XP_003249229"/>
    </source>
</evidence>
<dbReference type="RefSeq" id="XP_003249229.1">
    <property type="nucleotide sequence ID" value="XM_003249181.4"/>
</dbReference>
<name>A0A7M7G9U6_APIME</name>
<dbReference type="PANTHER" id="PTHR21137:SF42">
    <property type="entry name" value="ODORANT RECEPTOR 83A"/>
    <property type="match status" value="1"/>
</dbReference>
<dbReference type="OMA" id="DIRIIMM"/>
<dbReference type="KEGG" id="ame:100577755"/>
<evidence type="ECO:0000256" key="4">
    <source>
        <dbReference type="ARBA" id="ARBA00022725"/>
    </source>
</evidence>
<proteinExistence type="inferred from homology"/>
<evidence type="ECO:0000256" key="2">
    <source>
        <dbReference type="ARBA" id="ARBA00022606"/>
    </source>
</evidence>
<evidence type="ECO:0000313" key="12">
    <source>
        <dbReference type="RefSeq" id="XP_003249229.1"/>
    </source>
</evidence>
<keyword evidence="3 9" id="KW-0812">Transmembrane</keyword>
<evidence type="ECO:0000256" key="5">
    <source>
        <dbReference type="ARBA" id="ARBA00022989"/>
    </source>
</evidence>
<protein>
    <recommendedName>
        <fullName evidence="9">Odorant receptor</fullName>
    </recommendedName>
</protein>
<dbReference type="Pfam" id="PF02949">
    <property type="entry name" value="7tm_6"/>
    <property type="match status" value="1"/>
</dbReference>